<dbReference type="Proteomes" id="UP000512146">
    <property type="component" value="Plasmid pRHBSTW-00777_2"/>
</dbReference>
<sequence length="113" mass="12671">MKDAIAGRLESANLWRRASARWLMLMGCTEYTEAQREWMIQRRAFCLAQIPPPVLPEKIDIREIARAADKTLQQMGIASPSGEAFRGSGCKLSLRQPPNTITSPEQQNNLSKA</sequence>
<organism evidence="2 3">
    <name type="scientific">Escherichia marmotae</name>
    <dbReference type="NCBI Taxonomy" id="1499973"/>
    <lineage>
        <taxon>Bacteria</taxon>
        <taxon>Pseudomonadati</taxon>
        <taxon>Pseudomonadota</taxon>
        <taxon>Gammaproteobacteria</taxon>
        <taxon>Enterobacterales</taxon>
        <taxon>Enterobacteriaceae</taxon>
        <taxon>Escherichia</taxon>
    </lineage>
</organism>
<dbReference type="Pfam" id="PF06069">
    <property type="entry name" value="PerC"/>
    <property type="match status" value="1"/>
</dbReference>
<name>A0A7L6LF86_9ESCH</name>
<evidence type="ECO:0000313" key="3">
    <source>
        <dbReference type="Proteomes" id="UP000512146"/>
    </source>
</evidence>
<protein>
    <submittedName>
        <fullName evidence="2">PerC family transcriptional regulator</fullName>
    </submittedName>
</protein>
<evidence type="ECO:0000256" key="1">
    <source>
        <dbReference type="SAM" id="MobiDB-lite"/>
    </source>
</evidence>
<evidence type="ECO:0000313" key="2">
    <source>
        <dbReference type="EMBL" id="QLX32620.1"/>
    </source>
</evidence>
<accession>A0A7L6LF86</accession>
<dbReference type="EMBL" id="CP056166">
    <property type="protein sequence ID" value="QLX32620.1"/>
    <property type="molecule type" value="Genomic_DNA"/>
</dbReference>
<proteinExistence type="predicted"/>
<feature type="compositionally biased region" description="Polar residues" evidence="1">
    <location>
        <begin position="96"/>
        <end position="113"/>
    </location>
</feature>
<gene>
    <name evidence="2" type="ORF">HV276_23155</name>
</gene>
<dbReference type="InterPro" id="IPR024684">
    <property type="entry name" value="Tscrpt_act_PerC/SfV_Orf40"/>
</dbReference>
<keyword evidence="2" id="KW-0614">Plasmid</keyword>
<geneLocation type="plasmid" evidence="3">
    <name>prhbstw-00777_2</name>
</geneLocation>
<reference evidence="2 3" key="1">
    <citation type="submission" date="2020-06" db="EMBL/GenBank/DDBJ databases">
        <title>REHAB project genomes.</title>
        <authorList>
            <person name="Shaw L.P."/>
        </authorList>
    </citation>
    <scope>NUCLEOTIDE SEQUENCE [LARGE SCALE GENOMIC DNA]</scope>
    <source>
        <strain evidence="2 3">RHBSTW-00777</strain>
        <plasmid evidence="3">prhbstw-00777_2</plasmid>
    </source>
</reference>
<feature type="region of interest" description="Disordered" evidence="1">
    <location>
        <begin position="78"/>
        <end position="113"/>
    </location>
</feature>
<dbReference type="AlphaFoldDB" id="A0A7L6LF86"/>